<gene>
    <name evidence="7" type="ORF">JI746_12265</name>
</gene>
<evidence type="ECO:0000256" key="5">
    <source>
        <dbReference type="ARBA" id="ARBA00023004"/>
    </source>
</evidence>
<dbReference type="RefSeq" id="WP_201689806.1">
    <property type="nucleotide sequence ID" value="NZ_JAEQND010000006.1"/>
</dbReference>
<dbReference type="GO" id="GO:0051213">
    <property type="term" value="F:dioxygenase activity"/>
    <property type="evidence" value="ECO:0007669"/>
    <property type="project" value="UniProtKB-KW"/>
</dbReference>
<dbReference type="EMBL" id="JAEQND010000006">
    <property type="protein sequence ID" value="MBL0425884.1"/>
    <property type="molecule type" value="Genomic_DNA"/>
</dbReference>
<dbReference type="Proteomes" id="UP000622707">
    <property type="component" value="Unassembled WGS sequence"/>
</dbReference>
<dbReference type="Pfam" id="PF02668">
    <property type="entry name" value="TauD"/>
    <property type="match status" value="1"/>
</dbReference>
<dbReference type="Gene3D" id="3.60.130.10">
    <property type="entry name" value="Clavaminate synthase-like"/>
    <property type="match status" value="1"/>
</dbReference>
<evidence type="ECO:0000256" key="2">
    <source>
        <dbReference type="ARBA" id="ARBA00022723"/>
    </source>
</evidence>
<dbReference type="InterPro" id="IPR003819">
    <property type="entry name" value="TauD/TfdA-like"/>
</dbReference>
<reference evidence="7 8" key="1">
    <citation type="journal article" date="2017" name="Int. J. Syst. Evol. Microbiol.">
        <title>Ramlibacter alkalitolerans sp. nov., alkali-tolerant bacterium isolated from soil of ginseng.</title>
        <authorList>
            <person name="Lee D.H."/>
            <person name="Cha C.J."/>
        </authorList>
    </citation>
    <scope>NUCLEOTIDE SEQUENCE [LARGE SCALE GENOMIC DNA]</scope>
    <source>
        <strain evidence="7 8">KACC 19305</strain>
    </source>
</reference>
<dbReference type="PANTHER" id="PTHR30468:SF1">
    <property type="entry name" value="ALPHA-KETOGLUTARATE-DEPENDENT SULFONATE DIOXYGENASE"/>
    <property type="match status" value="1"/>
</dbReference>
<evidence type="ECO:0000313" key="8">
    <source>
        <dbReference type="Proteomes" id="UP000622707"/>
    </source>
</evidence>
<sequence length="237" mass="26029">MLHEPLSPAFGALLEGIPLAGLDAAGFRQLYALWQRQHLLVLRGHGLDRPGFEAFAARFGQVDPLPDLGAAESSWGVELAWAERPAFACLLHACKAPESGGATWFACLPAALRLIAPDLVARLRWLAIQHGPHAHPMVIMQPETGEHSLFLGTRRDARIMEVPQAESERLLNIAWSYGTADAVSLCHRWQPGDIVLWNNLTVMHRHDAVPAGSVRKLQRARIQGRYTLAAPIETEAA</sequence>
<evidence type="ECO:0000313" key="7">
    <source>
        <dbReference type="EMBL" id="MBL0425884.1"/>
    </source>
</evidence>
<keyword evidence="4" id="KW-0560">Oxidoreductase</keyword>
<keyword evidence="5" id="KW-0408">Iron</keyword>
<protein>
    <submittedName>
        <fullName evidence="7">TauD/TfdA family dioxygenase</fullName>
    </submittedName>
</protein>
<dbReference type="SUPFAM" id="SSF51197">
    <property type="entry name" value="Clavaminate synthase-like"/>
    <property type="match status" value="1"/>
</dbReference>
<accession>A0ABS1JNN8</accession>
<comment type="similarity">
    <text evidence="1">Belongs to the TfdA dioxygenase family.</text>
</comment>
<dbReference type="PANTHER" id="PTHR30468">
    <property type="entry name" value="ALPHA-KETOGLUTARATE-DEPENDENT SULFONATE DIOXYGENASE"/>
    <property type="match status" value="1"/>
</dbReference>
<evidence type="ECO:0000256" key="1">
    <source>
        <dbReference type="ARBA" id="ARBA00005896"/>
    </source>
</evidence>
<dbReference type="InterPro" id="IPR051323">
    <property type="entry name" value="AtsK-like"/>
</dbReference>
<keyword evidence="2" id="KW-0479">Metal-binding</keyword>
<feature type="domain" description="TauD/TfdA-like" evidence="6">
    <location>
        <begin position="4"/>
        <end position="220"/>
    </location>
</feature>
<proteinExistence type="inferred from homology"/>
<organism evidence="7 8">
    <name type="scientific">Ramlibacter alkalitolerans</name>
    <dbReference type="NCBI Taxonomy" id="2039631"/>
    <lineage>
        <taxon>Bacteria</taxon>
        <taxon>Pseudomonadati</taxon>
        <taxon>Pseudomonadota</taxon>
        <taxon>Betaproteobacteria</taxon>
        <taxon>Burkholderiales</taxon>
        <taxon>Comamonadaceae</taxon>
        <taxon>Ramlibacter</taxon>
    </lineage>
</organism>
<name>A0ABS1JNN8_9BURK</name>
<comment type="caution">
    <text evidence="7">The sequence shown here is derived from an EMBL/GenBank/DDBJ whole genome shotgun (WGS) entry which is preliminary data.</text>
</comment>
<evidence type="ECO:0000256" key="3">
    <source>
        <dbReference type="ARBA" id="ARBA00022964"/>
    </source>
</evidence>
<keyword evidence="3 7" id="KW-0223">Dioxygenase</keyword>
<evidence type="ECO:0000259" key="6">
    <source>
        <dbReference type="Pfam" id="PF02668"/>
    </source>
</evidence>
<keyword evidence="8" id="KW-1185">Reference proteome</keyword>
<dbReference type="InterPro" id="IPR042098">
    <property type="entry name" value="TauD-like_sf"/>
</dbReference>
<evidence type="ECO:0000256" key="4">
    <source>
        <dbReference type="ARBA" id="ARBA00023002"/>
    </source>
</evidence>